<evidence type="ECO:0000256" key="5">
    <source>
        <dbReference type="ARBA" id="ARBA00011771"/>
    </source>
</evidence>
<evidence type="ECO:0000313" key="17">
    <source>
        <dbReference type="Proteomes" id="UP000001946"/>
    </source>
</evidence>
<feature type="binding site" evidence="13">
    <location>
        <position position="277"/>
    </location>
    <ligand>
        <name>[3Fe-4S] cluster</name>
        <dbReference type="ChEBI" id="CHEBI:21137"/>
    </ligand>
</feature>
<dbReference type="InterPro" id="IPR019546">
    <property type="entry name" value="TAT_signal_bac_arc"/>
</dbReference>
<dbReference type="PANTHER" id="PTHR30013:SF7">
    <property type="entry name" value="HYDROGENASE-2 SMALL CHAIN"/>
    <property type="match status" value="1"/>
</dbReference>
<dbReference type="STRING" id="138119.DSY2101"/>
<organism evidence="16 17">
    <name type="scientific">Desulfitobacterium hafniense (strain Y51)</name>
    <dbReference type="NCBI Taxonomy" id="138119"/>
    <lineage>
        <taxon>Bacteria</taxon>
        <taxon>Bacillati</taxon>
        <taxon>Bacillota</taxon>
        <taxon>Clostridia</taxon>
        <taxon>Eubacteriales</taxon>
        <taxon>Desulfitobacteriaceae</taxon>
        <taxon>Desulfitobacterium</taxon>
    </lineage>
</organism>
<feature type="binding site" evidence="13">
    <location>
        <position position="165"/>
    </location>
    <ligand>
        <name>[4Fe-4S] cluster</name>
        <dbReference type="ChEBI" id="CHEBI:49883"/>
        <label>1</label>
    </ligand>
</feature>
<dbReference type="Gene3D" id="4.10.480.10">
    <property type="entry name" value="Cytochrome-c3 hydrogenase, C-terminal domain"/>
    <property type="match status" value="1"/>
</dbReference>
<evidence type="ECO:0000256" key="10">
    <source>
        <dbReference type="ARBA" id="ARBA00023004"/>
    </source>
</evidence>
<sequence length="319" mass="35139">MRNVKRDDQPMESGYQRLARRGVSRRDFLKLCTFTCAALGIDLSLAPQIAEAAEANLSKKPVIWMQGQGCTGCSESLLSSVDPGPEEIILDLLSVRYHPTLMAASGEQAVQSLEDCIAQGHYILVLEGSIPTADSRYCFVEGKPFIEQFKLAAEKAEAVIAVGSCACYGGIPRAGFTGAAGAQEVLEGVKVVNLPSCPVKPDRLVGLLLYYLSHNALPKLDGLNRPEAYYRYTLHDSCYRRWHYEKGEYLEDWNNPDTLDWCLYHKGCKGQDTYTNCANAWWNGGANFCGYAGSPCAGCSQPEYYDGFAPLFVNPKEVK</sequence>
<keyword evidence="8" id="KW-0732">Signal</keyword>
<dbReference type="PROSITE" id="PS51318">
    <property type="entry name" value="TAT"/>
    <property type="match status" value="1"/>
</dbReference>
<dbReference type="GO" id="GO:0046872">
    <property type="term" value="F:metal ion binding"/>
    <property type="evidence" value="ECO:0007669"/>
    <property type="project" value="UniProtKB-KW"/>
</dbReference>
<feature type="binding site" evidence="13">
    <location>
        <position position="73"/>
    </location>
    <ligand>
        <name>[4Fe-4S] cluster</name>
        <dbReference type="ChEBI" id="CHEBI:49883"/>
        <label>1</label>
    </ligand>
</feature>
<dbReference type="InterPro" id="IPR006137">
    <property type="entry name" value="NADH_UbQ_OxRdtase-like_20kDa"/>
</dbReference>
<evidence type="ECO:0000256" key="3">
    <source>
        <dbReference type="ARBA" id="ARBA00004196"/>
    </source>
</evidence>
<dbReference type="AlphaFoldDB" id="Q24VQ2"/>
<dbReference type="NCBIfam" id="TIGR00391">
    <property type="entry name" value="hydA"/>
    <property type="match status" value="1"/>
</dbReference>
<name>Q24VQ2_DESHY</name>
<evidence type="ECO:0000256" key="9">
    <source>
        <dbReference type="ARBA" id="ARBA00023002"/>
    </source>
</evidence>
<dbReference type="SUPFAM" id="SSF56770">
    <property type="entry name" value="HydA/Nqo6-like"/>
    <property type="match status" value="1"/>
</dbReference>
<evidence type="ECO:0000256" key="4">
    <source>
        <dbReference type="ARBA" id="ARBA00006605"/>
    </source>
</evidence>
<keyword evidence="17" id="KW-1185">Reference proteome</keyword>
<evidence type="ECO:0000256" key="13">
    <source>
        <dbReference type="PIRSR" id="PIRSR000310-1"/>
    </source>
</evidence>
<dbReference type="EMBL" id="AP008230">
    <property type="protein sequence ID" value="BAE83890.1"/>
    <property type="molecule type" value="Genomic_DNA"/>
</dbReference>
<feature type="binding site" evidence="13">
    <location>
        <position position="268"/>
    </location>
    <ligand>
        <name>[4Fe-4S] cluster</name>
        <dbReference type="ChEBI" id="CHEBI:49883"/>
        <label>2</label>
    </ligand>
</feature>
<dbReference type="PRINTS" id="PR00614">
    <property type="entry name" value="NIHGNASESMLL"/>
</dbReference>
<feature type="binding site" evidence="13">
    <location>
        <position position="70"/>
    </location>
    <ligand>
        <name>[4Fe-4S] cluster</name>
        <dbReference type="ChEBI" id="CHEBI:49883"/>
        <label>1</label>
    </ligand>
</feature>
<keyword evidence="11 13" id="KW-0411">Iron-sulfur</keyword>
<dbReference type="NCBIfam" id="TIGR01409">
    <property type="entry name" value="TAT_signal_seq"/>
    <property type="match status" value="1"/>
</dbReference>
<accession>Q24VQ2</accession>
<evidence type="ECO:0000256" key="8">
    <source>
        <dbReference type="ARBA" id="ARBA00022729"/>
    </source>
</evidence>
<keyword evidence="7 13" id="KW-0479">Metal-binding</keyword>
<feature type="binding site" evidence="13">
    <location>
        <position position="262"/>
    </location>
    <ligand>
        <name>[4Fe-4S] cluster</name>
        <dbReference type="ChEBI" id="CHEBI:49883"/>
        <label>2</label>
    </ligand>
</feature>
<gene>
    <name evidence="16" type="ordered locus">DSY2101</name>
</gene>
<dbReference type="GO" id="GO:0051538">
    <property type="term" value="F:3 iron, 4 sulfur cluster binding"/>
    <property type="evidence" value="ECO:0007669"/>
    <property type="project" value="UniProtKB-KW"/>
</dbReference>
<dbReference type="InterPro" id="IPR037024">
    <property type="entry name" value="NiFe_Hase_small_N_sf"/>
</dbReference>
<dbReference type="Proteomes" id="UP000001946">
    <property type="component" value="Chromosome"/>
</dbReference>
<dbReference type="GO" id="GO:0009061">
    <property type="term" value="P:anaerobic respiration"/>
    <property type="evidence" value="ECO:0007669"/>
    <property type="project" value="TreeGrafter"/>
</dbReference>
<dbReference type="Gene3D" id="3.40.50.700">
    <property type="entry name" value="NADH:ubiquinone oxidoreductase-like, 20kDa subunit"/>
    <property type="match status" value="1"/>
</dbReference>
<feature type="binding site" evidence="13">
    <location>
        <position position="197"/>
    </location>
    <ligand>
        <name>[4Fe-4S] cluster</name>
        <dbReference type="ChEBI" id="CHEBI:49883"/>
        <label>1</label>
    </ligand>
</feature>
<feature type="binding site" evidence="13">
    <location>
        <position position="235"/>
    </location>
    <ligand>
        <name>[4Fe-4S] cluster</name>
        <dbReference type="ChEBI" id="CHEBI:49883"/>
        <label>2</label>
    </ligand>
</feature>
<feature type="binding site" evidence="13">
    <location>
        <position position="296"/>
    </location>
    <ligand>
        <name>[3Fe-4S] cluster</name>
        <dbReference type="ChEBI" id="CHEBI:21137"/>
    </ligand>
</feature>
<evidence type="ECO:0000256" key="12">
    <source>
        <dbReference type="ARBA" id="ARBA00023291"/>
    </source>
</evidence>
<dbReference type="GO" id="GO:0016020">
    <property type="term" value="C:membrane"/>
    <property type="evidence" value="ECO:0007669"/>
    <property type="project" value="TreeGrafter"/>
</dbReference>
<dbReference type="KEGG" id="dsy:DSY2101"/>
<dbReference type="HOGENOM" id="CLU_046107_0_0_9"/>
<feature type="domain" description="NADH:ubiquinone oxidoreductase-like 20kDa subunit" evidence="14">
    <location>
        <begin position="70"/>
        <end position="210"/>
    </location>
</feature>
<dbReference type="eggNOG" id="COG1740">
    <property type="taxonomic scope" value="Bacteria"/>
</dbReference>
<feature type="domain" description="Cytochrome-c3 hydrogenase C-terminal" evidence="15">
    <location>
        <begin position="230"/>
        <end position="311"/>
    </location>
</feature>
<comment type="similarity">
    <text evidence="4">Belongs to the [NiFe]/[NiFeSe] hydrogenase small subunit family.</text>
</comment>
<dbReference type="GO" id="GO:0009375">
    <property type="term" value="C:ferredoxin hydrogenase complex"/>
    <property type="evidence" value="ECO:0007669"/>
    <property type="project" value="InterPro"/>
</dbReference>
<keyword evidence="10 13" id="KW-0408">Iron</keyword>
<dbReference type="GO" id="GO:0044569">
    <property type="term" value="C:[Ni-Fe] hydrogenase complex"/>
    <property type="evidence" value="ECO:0007669"/>
    <property type="project" value="TreeGrafter"/>
</dbReference>
<evidence type="ECO:0000259" key="15">
    <source>
        <dbReference type="Pfam" id="PF14720"/>
    </source>
</evidence>
<dbReference type="PIRSF" id="PIRSF000310">
    <property type="entry name" value="NiFe_hyd_ssu"/>
    <property type="match status" value="1"/>
</dbReference>
<dbReference type="InterPro" id="IPR006311">
    <property type="entry name" value="TAT_signal"/>
</dbReference>
<evidence type="ECO:0000256" key="6">
    <source>
        <dbReference type="ARBA" id="ARBA00022485"/>
    </source>
</evidence>
<comment type="cofactor">
    <cofactor evidence="1">
        <name>[3Fe-4S] cluster</name>
        <dbReference type="ChEBI" id="CHEBI:21137"/>
    </cofactor>
</comment>
<evidence type="ECO:0000256" key="2">
    <source>
        <dbReference type="ARBA" id="ARBA00001966"/>
    </source>
</evidence>
<keyword evidence="12 13" id="KW-0003">3Fe-4S</keyword>
<comment type="cofactor">
    <cofactor evidence="2">
        <name>[4Fe-4S] cluster</name>
        <dbReference type="ChEBI" id="CHEBI:49883"/>
    </cofactor>
</comment>
<dbReference type="InterPro" id="IPR001821">
    <property type="entry name" value="NiFe_hydrogenase_ssu"/>
</dbReference>
<evidence type="ECO:0000256" key="7">
    <source>
        <dbReference type="ARBA" id="ARBA00022723"/>
    </source>
</evidence>
<comment type="subunit">
    <text evidence="5">Heterodimer of a large and a small subunit.</text>
</comment>
<dbReference type="GO" id="GO:0008901">
    <property type="term" value="F:ferredoxin hydrogenase activity"/>
    <property type="evidence" value="ECO:0007669"/>
    <property type="project" value="InterPro"/>
</dbReference>
<dbReference type="InterPro" id="IPR027394">
    <property type="entry name" value="Cytochrome-c3_hydrogenase_C"/>
</dbReference>
<dbReference type="InterPro" id="IPR037148">
    <property type="entry name" value="NiFe-Hase_small_C_sf"/>
</dbReference>
<dbReference type="GO" id="GO:0051539">
    <property type="term" value="F:4 iron, 4 sulfur cluster binding"/>
    <property type="evidence" value="ECO:0007669"/>
    <property type="project" value="UniProtKB-KW"/>
</dbReference>
<keyword evidence="6 13" id="KW-0004">4Fe-4S</keyword>
<dbReference type="PANTHER" id="PTHR30013">
    <property type="entry name" value="NIFE / NIFESE HYDROGENASE SMALL SUBUNIT FAMILY MEMBER"/>
    <property type="match status" value="1"/>
</dbReference>
<evidence type="ECO:0000313" key="16">
    <source>
        <dbReference type="EMBL" id="BAE83890.1"/>
    </source>
</evidence>
<protein>
    <submittedName>
        <fullName evidence="16">Ni,Fe-hydrogenase small subunit</fullName>
    </submittedName>
</protein>
<feature type="binding site" evidence="13">
    <location>
        <position position="238"/>
    </location>
    <ligand>
        <name>[4Fe-4S] cluster</name>
        <dbReference type="ChEBI" id="CHEBI:49883"/>
        <label>2</label>
    </ligand>
</feature>
<feature type="binding site" evidence="13">
    <location>
        <position position="299"/>
    </location>
    <ligand>
        <name>[3Fe-4S] cluster</name>
        <dbReference type="ChEBI" id="CHEBI:21137"/>
    </ligand>
</feature>
<dbReference type="Pfam" id="PF01058">
    <property type="entry name" value="Oxidored_q6"/>
    <property type="match status" value="1"/>
</dbReference>
<dbReference type="GO" id="GO:0009055">
    <property type="term" value="F:electron transfer activity"/>
    <property type="evidence" value="ECO:0007669"/>
    <property type="project" value="TreeGrafter"/>
</dbReference>
<evidence type="ECO:0000256" key="11">
    <source>
        <dbReference type="ARBA" id="ARBA00023014"/>
    </source>
</evidence>
<comment type="subcellular location">
    <subcellularLocation>
        <location evidence="3">Cell envelope</location>
    </subcellularLocation>
</comment>
<proteinExistence type="inferred from homology"/>
<dbReference type="GO" id="GO:0030313">
    <property type="term" value="C:cell envelope"/>
    <property type="evidence" value="ECO:0007669"/>
    <property type="project" value="UniProtKB-SubCell"/>
</dbReference>
<reference evidence="16 17" key="1">
    <citation type="journal article" date="2006" name="J. Bacteriol.">
        <title>Complete genome sequence of the dehalorespiring bacterium Desulfitobacterium hafniense Y51 and comparison with Dehalococcoides ethenogenes 195.</title>
        <authorList>
            <person name="Nonaka H."/>
            <person name="Keresztes G."/>
            <person name="Shinoda Y."/>
            <person name="Ikenaga Y."/>
            <person name="Abe M."/>
            <person name="Naito K."/>
            <person name="Inatomi K."/>
            <person name="Furukawa K."/>
            <person name="Inui M."/>
            <person name="Yukawa H."/>
        </authorList>
    </citation>
    <scope>NUCLEOTIDE SEQUENCE [LARGE SCALE GENOMIC DNA]</scope>
    <source>
        <strain evidence="16 17">Y51</strain>
    </source>
</reference>
<keyword evidence="9" id="KW-0560">Oxidoreductase</keyword>
<evidence type="ECO:0000256" key="1">
    <source>
        <dbReference type="ARBA" id="ARBA00001927"/>
    </source>
</evidence>
<evidence type="ECO:0000259" key="14">
    <source>
        <dbReference type="Pfam" id="PF01058"/>
    </source>
</evidence>
<dbReference type="Pfam" id="PF14720">
    <property type="entry name" value="NiFe_hyd_SSU_C"/>
    <property type="match status" value="1"/>
</dbReference>